<keyword evidence="1" id="KW-1133">Transmembrane helix</keyword>
<evidence type="ECO:0000313" key="2">
    <source>
        <dbReference type="EMBL" id="QOW11091.1"/>
    </source>
</evidence>
<sequence length="334" mass="38687">MKKGLLLVMLPFLLFAQNKQSVKLNYPVKDYTGTTRSFEVIDARKDQTIKDIVFRGKYYSFKFPTDNLSQDLENWFEKANKKRDKGTNDIVMLVEGLNISNDIRNKEIFCVLEMKFSTFLKKDNSYYFLKRYDNVISLNTKEVGGIPDVFSENTQKVLQKLMFDTYRAAPLGIAIPSNELIGYNETLKSNYPAFSETGLKDGVYLDYNSFFNQTPIDNYQLIKNKDEVVRAVNSKDERIPARKIYSYVENGKAYKNTQAGFLDLQKDQRGYFVMGNKYMLFPEEINVSSAYFLFGVVGGIAAGIEFNVKYNKALKDERYPIYIDFLNGEYSFEK</sequence>
<evidence type="ECO:0000256" key="1">
    <source>
        <dbReference type="SAM" id="Phobius"/>
    </source>
</evidence>
<dbReference type="AlphaFoldDB" id="A0A7M2YA98"/>
<feature type="transmembrane region" description="Helical" evidence="1">
    <location>
        <begin position="290"/>
        <end position="308"/>
    </location>
</feature>
<keyword evidence="3" id="KW-1185">Reference proteome</keyword>
<dbReference type="KEGG" id="kfa:Q73A0000_12350"/>
<dbReference type="EMBL" id="CP040442">
    <property type="protein sequence ID" value="QOW11091.1"/>
    <property type="molecule type" value="Genomic_DNA"/>
</dbReference>
<proteinExistence type="predicted"/>
<dbReference type="RefSeq" id="WP_193811259.1">
    <property type="nucleotide sequence ID" value="NZ_CP040442.1"/>
</dbReference>
<keyword evidence="1" id="KW-0472">Membrane</keyword>
<reference evidence="2 3" key="1">
    <citation type="submission" date="2019-05" db="EMBL/GenBank/DDBJ databases">
        <title>Chryseobacterium sp. isolated from King George Island, maritime Antarctica.</title>
        <authorList>
            <person name="Peng X."/>
        </authorList>
    </citation>
    <scope>NUCLEOTIDE SEQUENCE [LARGE SCALE GENOMIC DNA]</scope>
    <source>
        <strain evidence="2 3">7-3A</strain>
    </source>
</reference>
<name>A0A7M2YA98_9FLAO</name>
<gene>
    <name evidence="2" type="ORF">Q73A0000_12350</name>
</gene>
<protein>
    <submittedName>
        <fullName evidence="2">Uncharacterized protein</fullName>
    </submittedName>
</protein>
<keyword evidence="1" id="KW-0812">Transmembrane</keyword>
<organism evidence="2 3">
    <name type="scientific">Kaistella flava</name>
    <name type="common">ex Peng et al. 2021</name>
    <dbReference type="NCBI Taxonomy" id="2038776"/>
    <lineage>
        <taxon>Bacteria</taxon>
        <taxon>Pseudomonadati</taxon>
        <taxon>Bacteroidota</taxon>
        <taxon>Flavobacteriia</taxon>
        <taxon>Flavobacteriales</taxon>
        <taxon>Weeksellaceae</taxon>
        <taxon>Chryseobacterium group</taxon>
        <taxon>Kaistella</taxon>
    </lineage>
</organism>
<evidence type="ECO:0000313" key="3">
    <source>
        <dbReference type="Proteomes" id="UP000594195"/>
    </source>
</evidence>
<dbReference type="Proteomes" id="UP000594195">
    <property type="component" value="Chromosome"/>
</dbReference>
<accession>A0A7M2YA98</accession>